<evidence type="ECO:0000256" key="4">
    <source>
        <dbReference type="ARBA" id="ARBA00022989"/>
    </source>
</evidence>
<dbReference type="InterPro" id="IPR000611">
    <property type="entry name" value="NPY_rcpt"/>
</dbReference>
<protein>
    <recommendedName>
        <fullName evidence="10">G-protein coupled receptors family 1 profile domain-containing protein</fullName>
    </recommendedName>
</protein>
<comment type="subcellular location">
    <subcellularLocation>
        <location evidence="1">Membrane</location>
        <topology evidence="1">Multi-pass membrane protein</topology>
    </subcellularLocation>
</comment>
<dbReference type="SMART" id="SM01381">
    <property type="entry name" value="7TM_GPCR_Srsx"/>
    <property type="match status" value="1"/>
</dbReference>
<dbReference type="PRINTS" id="PR01012">
    <property type="entry name" value="NRPEPTIDEYR"/>
</dbReference>
<dbReference type="PROSITE" id="PS50262">
    <property type="entry name" value="G_PROTEIN_RECEP_F1_2"/>
    <property type="match status" value="1"/>
</dbReference>
<comment type="similarity">
    <text evidence="2">Belongs to the G-protein coupled receptor 1 family.</text>
</comment>
<dbReference type="Pfam" id="PF00001">
    <property type="entry name" value="7tm_1"/>
    <property type="match status" value="1"/>
</dbReference>
<gene>
    <name evidence="11" type="ORF">OCBIM_22030830mg</name>
</gene>
<keyword evidence="6 9" id="KW-0472">Membrane</keyword>
<dbReference type="EMBL" id="KQ421100">
    <property type="protein sequence ID" value="KOF78409.1"/>
    <property type="molecule type" value="Genomic_DNA"/>
</dbReference>
<keyword evidence="8" id="KW-0807">Transducer</keyword>
<evidence type="ECO:0000259" key="10">
    <source>
        <dbReference type="PROSITE" id="PS50262"/>
    </source>
</evidence>
<dbReference type="STRING" id="37653.A0A0L8GNI0"/>
<feature type="transmembrane region" description="Helical" evidence="9">
    <location>
        <begin position="158"/>
        <end position="177"/>
    </location>
</feature>
<evidence type="ECO:0000256" key="7">
    <source>
        <dbReference type="ARBA" id="ARBA00023170"/>
    </source>
</evidence>
<dbReference type="Gene3D" id="1.20.1070.10">
    <property type="entry name" value="Rhodopsin 7-helix transmembrane proteins"/>
    <property type="match status" value="1"/>
</dbReference>
<feature type="domain" description="G-protein coupled receptors family 1 profile" evidence="10">
    <location>
        <begin position="58"/>
        <end position="318"/>
    </location>
</feature>
<dbReference type="PANTHER" id="PTHR45695">
    <property type="entry name" value="LEUCOKININ RECEPTOR-RELATED"/>
    <property type="match status" value="1"/>
</dbReference>
<accession>A0A0L8GNI0</accession>
<evidence type="ECO:0000256" key="1">
    <source>
        <dbReference type="ARBA" id="ARBA00004141"/>
    </source>
</evidence>
<name>A0A0L8GNI0_OCTBM</name>
<reference evidence="11" key="1">
    <citation type="submission" date="2015-07" db="EMBL/GenBank/DDBJ databases">
        <title>MeaNS - Measles Nucleotide Surveillance Program.</title>
        <authorList>
            <person name="Tran T."/>
            <person name="Druce J."/>
        </authorList>
    </citation>
    <scope>NUCLEOTIDE SEQUENCE</scope>
    <source>
        <strain evidence="11">UCB-OBI-ISO-001</strain>
        <tissue evidence="11">Gonad</tissue>
    </source>
</reference>
<dbReference type="GO" id="GO:0004983">
    <property type="term" value="F:neuropeptide Y receptor activity"/>
    <property type="evidence" value="ECO:0007669"/>
    <property type="project" value="InterPro"/>
</dbReference>
<sequence length="405" mass="45993">MEEDEFSDLIGLDQNFPSTVSLVNESGGHYGRTSQLTPEAQTFLIVLYSLTTFASVFGNILSIIVFAKGKKCKTDIKPFLLNLAVADLIMGIFCIPFTLVMLLIHKWIFSPVMCTLVSFLQLFSATMSVSTNMAIGVDRLIAVLFPLKIRITSSRSSCMIALIWLFSVAIASVQLFVARVDTTYYEGDIIMECNEQWDKQSYRLIYTWVVSVFLCFIPLTILTVTYSILANVLWKRRAPGNADKSRDQLAIRAKIKVVKMLVTIVVLFGICWLPIHIYTLFIDYHPELFGSPTFDVMLVFIVVHWLAMAHSFMNPIIYGFMNDNFRDDLIELVKKSRIFSSETSTETSKDSTTVKKNNFREFRMRKLFLGLRDKMFVLADRNGSGVPQERQVSSVPGTEVVSWEA</sequence>
<feature type="transmembrane region" description="Helical" evidence="9">
    <location>
        <begin position="297"/>
        <end position="320"/>
    </location>
</feature>
<keyword evidence="4 9" id="KW-1133">Transmembrane helix</keyword>
<evidence type="ECO:0000256" key="9">
    <source>
        <dbReference type="SAM" id="Phobius"/>
    </source>
</evidence>
<feature type="transmembrane region" description="Helical" evidence="9">
    <location>
        <begin position="79"/>
        <end position="104"/>
    </location>
</feature>
<dbReference type="PANTHER" id="PTHR45695:SF9">
    <property type="entry name" value="LEUCOKININ RECEPTOR"/>
    <property type="match status" value="1"/>
</dbReference>
<dbReference type="GO" id="GO:0005886">
    <property type="term" value="C:plasma membrane"/>
    <property type="evidence" value="ECO:0007669"/>
    <property type="project" value="TreeGrafter"/>
</dbReference>
<evidence type="ECO:0000256" key="5">
    <source>
        <dbReference type="ARBA" id="ARBA00023040"/>
    </source>
</evidence>
<evidence type="ECO:0000256" key="6">
    <source>
        <dbReference type="ARBA" id="ARBA00023136"/>
    </source>
</evidence>
<dbReference type="PRINTS" id="PR00237">
    <property type="entry name" value="GPCRRHODOPSN"/>
</dbReference>
<feature type="transmembrane region" description="Helical" evidence="9">
    <location>
        <begin position="255"/>
        <end position="277"/>
    </location>
</feature>
<keyword evidence="5" id="KW-0297">G-protein coupled receptor</keyword>
<evidence type="ECO:0000256" key="3">
    <source>
        <dbReference type="ARBA" id="ARBA00022692"/>
    </source>
</evidence>
<feature type="transmembrane region" description="Helical" evidence="9">
    <location>
        <begin position="205"/>
        <end position="234"/>
    </location>
</feature>
<feature type="transmembrane region" description="Helical" evidence="9">
    <location>
        <begin position="116"/>
        <end position="137"/>
    </location>
</feature>
<evidence type="ECO:0000313" key="11">
    <source>
        <dbReference type="EMBL" id="KOF78409.1"/>
    </source>
</evidence>
<keyword evidence="3 9" id="KW-0812">Transmembrane</keyword>
<dbReference type="InterPro" id="IPR000276">
    <property type="entry name" value="GPCR_Rhodpsn"/>
</dbReference>
<evidence type="ECO:0000256" key="2">
    <source>
        <dbReference type="ARBA" id="ARBA00010663"/>
    </source>
</evidence>
<evidence type="ECO:0000256" key="8">
    <source>
        <dbReference type="ARBA" id="ARBA00023224"/>
    </source>
</evidence>
<keyword evidence="7" id="KW-0675">Receptor</keyword>
<dbReference type="KEGG" id="obi:106875767"/>
<organism evidence="11">
    <name type="scientific">Octopus bimaculoides</name>
    <name type="common">California two-spotted octopus</name>
    <dbReference type="NCBI Taxonomy" id="37653"/>
    <lineage>
        <taxon>Eukaryota</taxon>
        <taxon>Metazoa</taxon>
        <taxon>Spiralia</taxon>
        <taxon>Lophotrochozoa</taxon>
        <taxon>Mollusca</taxon>
        <taxon>Cephalopoda</taxon>
        <taxon>Coleoidea</taxon>
        <taxon>Octopodiformes</taxon>
        <taxon>Octopoda</taxon>
        <taxon>Incirrata</taxon>
        <taxon>Octopodidae</taxon>
        <taxon>Octopus</taxon>
    </lineage>
</organism>
<proteinExistence type="inferred from homology"/>
<feature type="transmembrane region" description="Helical" evidence="9">
    <location>
        <begin position="43"/>
        <end position="67"/>
    </location>
</feature>
<dbReference type="InterPro" id="IPR017452">
    <property type="entry name" value="GPCR_Rhodpsn_7TM"/>
</dbReference>
<dbReference type="SUPFAM" id="SSF81321">
    <property type="entry name" value="Family A G protein-coupled receptor-like"/>
    <property type="match status" value="1"/>
</dbReference>
<dbReference type="AlphaFoldDB" id="A0A0L8GNI0"/>
<dbReference type="OMA" id="AHWIAMS"/>
<dbReference type="OrthoDB" id="5981855at2759"/>